<name>A0A2A9CUS0_9ACTN</name>
<dbReference type="Pfam" id="PF02537">
    <property type="entry name" value="CRCB"/>
    <property type="match status" value="1"/>
</dbReference>
<evidence type="ECO:0000256" key="1">
    <source>
        <dbReference type="ARBA" id="ARBA00004651"/>
    </source>
</evidence>
<evidence type="ECO:0000256" key="4">
    <source>
        <dbReference type="ARBA" id="ARBA00022989"/>
    </source>
</evidence>
<dbReference type="OrthoDB" id="5148600at2"/>
<organism evidence="11 12">
    <name type="scientific">Propionicimonas paludicola</name>
    <dbReference type="NCBI Taxonomy" id="185243"/>
    <lineage>
        <taxon>Bacteria</taxon>
        <taxon>Bacillati</taxon>
        <taxon>Actinomycetota</taxon>
        <taxon>Actinomycetes</taxon>
        <taxon>Propionibacteriales</taxon>
        <taxon>Nocardioidaceae</taxon>
        <taxon>Propionicimonas</taxon>
    </lineage>
</organism>
<keyword evidence="2 10" id="KW-1003">Cell membrane</keyword>
<evidence type="ECO:0000256" key="2">
    <source>
        <dbReference type="ARBA" id="ARBA00022475"/>
    </source>
</evidence>
<comment type="caution">
    <text evidence="10">Lacks conserved residue(s) required for the propagation of feature annotation.</text>
</comment>
<feature type="transmembrane region" description="Helical" evidence="10">
    <location>
        <begin position="95"/>
        <end position="119"/>
    </location>
</feature>
<dbReference type="EMBL" id="PDJC01000001">
    <property type="protein sequence ID" value="PFG17881.1"/>
    <property type="molecule type" value="Genomic_DNA"/>
</dbReference>
<keyword evidence="10" id="KW-0406">Ion transport</keyword>
<evidence type="ECO:0000256" key="5">
    <source>
        <dbReference type="ARBA" id="ARBA00023136"/>
    </source>
</evidence>
<dbReference type="RefSeq" id="WP_098461277.1">
    <property type="nucleotide sequence ID" value="NZ_PDJC01000001.1"/>
</dbReference>
<reference evidence="11 12" key="1">
    <citation type="submission" date="2017-10" db="EMBL/GenBank/DDBJ databases">
        <title>Sequencing the genomes of 1000 actinobacteria strains.</title>
        <authorList>
            <person name="Klenk H.-P."/>
        </authorList>
    </citation>
    <scope>NUCLEOTIDE SEQUENCE [LARGE SCALE GENOMIC DNA]</scope>
    <source>
        <strain evidence="11 12">DSM 15597</strain>
    </source>
</reference>
<evidence type="ECO:0000256" key="3">
    <source>
        <dbReference type="ARBA" id="ARBA00022692"/>
    </source>
</evidence>
<keyword evidence="10" id="KW-0813">Transport</keyword>
<keyword evidence="5 10" id="KW-0472">Membrane</keyword>
<evidence type="ECO:0000313" key="12">
    <source>
        <dbReference type="Proteomes" id="UP000226079"/>
    </source>
</evidence>
<dbReference type="Proteomes" id="UP000226079">
    <property type="component" value="Unassembled WGS sequence"/>
</dbReference>
<evidence type="ECO:0000256" key="9">
    <source>
        <dbReference type="ARBA" id="ARBA00049940"/>
    </source>
</evidence>
<dbReference type="AlphaFoldDB" id="A0A2A9CUS0"/>
<comment type="similarity">
    <text evidence="7 10">Belongs to the fluoride channel Fluc/FEX (TC 1.A.43) family.</text>
</comment>
<gene>
    <name evidence="10" type="primary">fluC</name>
    <name evidence="10" type="synonym">crcB</name>
    <name evidence="11" type="ORF">ATK74_2458</name>
</gene>
<comment type="function">
    <text evidence="9 10">Fluoride-specific ion channel. Important for reducing fluoride concentration in the cell, thus reducing its toxicity.</text>
</comment>
<keyword evidence="4 10" id="KW-1133">Transmembrane helix</keyword>
<keyword evidence="12" id="KW-1185">Reference proteome</keyword>
<comment type="caution">
    <text evidence="11">The sequence shown here is derived from an EMBL/GenBank/DDBJ whole genome shotgun (WGS) entry which is preliminary data.</text>
</comment>
<keyword evidence="10" id="KW-0479">Metal-binding</keyword>
<feature type="binding site" evidence="10">
    <location>
        <position position="74"/>
    </location>
    <ligand>
        <name>Na(+)</name>
        <dbReference type="ChEBI" id="CHEBI:29101"/>
        <note>structural</note>
    </ligand>
</feature>
<keyword evidence="10" id="KW-0915">Sodium</keyword>
<dbReference type="GO" id="GO:0005886">
    <property type="term" value="C:plasma membrane"/>
    <property type="evidence" value="ECO:0007669"/>
    <property type="project" value="UniProtKB-SubCell"/>
</dbReference>
<comment type="subcellular location">
    <subcellularLocation>
        <location evidence="1 10">Cell membrane</location>
        <topology evidence="1 10">Multi-pass membrane protein</topology>
    </subcellularLocation>
</comment>
<keyword evidence="3 10" id="KW-0812">Transmembrane</keyword>
<sequence length="122" mass="12695">MIGLLVALAGGFGAVIRFIVDAQFGHWAPRGRLLLGTAVINITGSFALGLLVGVWTFHGGDPQIRQLIGTGFLGGYTTFSTAAVEAVRLGRAQRWLAFAVHTAGMLVLSVASAALGFWLGAL</sequence>
<dbReference type="GO" id="GO:0140114">
    <property type="term" value="P:cellular detoxification of fluoride"/>
    <property type="evidence" value="ECO:0007669"/>
    <property type="project" value="UniProtKB-UniRule"/>
</dbReference>
<dbReference type="GO" id="GO:0062054">
    <property type="term" value="F:fluoride channel activity"/>
    <property type="evidence" value="ECO:0007669"/>
    <property type="project" value="UniProtKB-UniRule"/>
</dbReference>
<evidence type="ECO:0000256" key="8">
    <source>
        <dbReference type="ARBA" id="ARBA00035585"/>
    </source>
</evidence>
<evidence type="ECO:0000256" key="7">
    <source>
        <dbReference type="ARBA" id="ARBA00035120"/>
    </source>
</evidence>
<proteinExistence type="inferred from homology"/>
<evidence type="ECO:0000256" key="6">
    <source>
        <dbReference type="ARBA" id="ARBA00023303"/>
    </source>
</evidence>
<dbReference type="HAMAP" id="MF_00454">
    <property type="entry name" value="FluC"/>
    <property type="match status" value="1"/>
</dbReference>
<evidence type="ECO:0000313" key="11">
    <source>
        <dbReference type="EMBL" id="PFG17881.1"/>
    </source>
</evidence>
<dbReference type="InterPro" id="IPR003691">
    <property type="entry name" value="FluC"/>
</dbReference>
<feature type="transmembrane region" description="Helical" evidence="10">
    <location>
        <begin position="33"/>
        <end position="57"/>
    </location>
</feature>
<protein>
    <recommendedName>
        <fullName evidence="10">Fluoride-specific ion channel FluC</fullName>
    </recommendedName>
</protein>
<feature type="binding site" evidence="10">
    <location>
        <position position="77"/>
    </location>
    <ligand>
        <name>Na(+)</name>
        <dbReference type="ChEBI" id="CHEBI:29101"/>
        <note>structural</note>
    </ligand>
</feature>
<comment type="activity regulation">
    <text evidence="10">Na(+) is not transported, but it plays an essential structural role and its presence is essential for fluoride channel function.</text>
</comment>
<evidence type="ECO:0000256" key="10">
    <source>
        <dbReference type="HAMAP-Rule" id="MF_00454"/>
    </source>
</evidence>
<comment type="catalytic activity">
    <reaction evidence="8">
        <text>fluoride(in) = fluoride(out)</text>
        <dbReference type="Rhea" id="RHEA:76159"/>
        <dbReference type="ChEBI" id="CHEBI:17051"/>
    </reaction>
    <physiologicalReaction direction="left-to-right" evidence="8">
        <dbReference type="Rhea" id="RHEA:76160"/>
    </physiologicalReaction>
</comment>
<accession>A0A2A9CUS0</accession>
<dbReference type="GO" id="GO:0046872">
    <property type="term" value="F:metal ion binding"/>
    <property type="evidence" value="ECO:0007669"/>
    <property type="project" value="UniProtKB-KW"/>
</dbReference>
<keyword evidence="6 10" id="KW-0407">Ion channel</keyword>